<keyword evidence="11" id="KW-1185">Reference proteome</keyword>
<dbReference type="InterPro" id="IPR027417">
    <property type="entry name" value="P-loop_NTPase"/>
</dbReference>
<dbReference type="InterPro" id="IPR039421">
    <property type="entry name" value="Type_1_exporter"/>
</dbReference>
<feature type="transmembrane region" description="Helical" evidence="7">
    <location>
        <begin position="20"/>
        <end position="46"/>
    </location>
</feature>
<dbReference type="PROSITE" id="PS00211">
    <property type="entry name" value="ABC_TRANSPORTER_1"/>
    <property type="match status" value="1"/>
</dbReference>
<dbReference type="Gene3D" id="3.40.50.300">
    <property type="entry name" value="P-loop containing nucleotide triphosphate hydrolases"/>
    <property type="match status" value="1"/>
</dbReference>
<name>A0A941IB62_9BACI</name>
<feature type="transmembrane region" description="Helical" evidence="7">
    <location>
        <begin position="66"/>
        <end position="83"/>
    </location>
</feature>
<comment type="caution">
    <text evidence="10">The sequence shown here is derived from an EMBL/GenBank/DDBJ whole genome shotgun (WGS) entry which is preliminary data.</text>
</comment>
<dbReference type="AlphaFoldDB" id="A0A941IB62"/>
<dbReference type="GO" id="GO:0005886">
    <property type="term" value="C:plasma membrane"/>
    <property type="evidence" value="ECO:0007669"/>
    <property type="project" value="UniProtKB-SubCell"/>
</dbReference>
<comment type="subcellular location">
    <subcellularLocation>
        <location evidence="1">Cell membrane</location>
        <topology evidence="1">Multi-pass membrane protein</topology>
    </subcellularLocation>
</comment>
<dbReference type="InterPro" id="IPR003593">
    <property type="entry name" value="AAA+_ATPase"/>
</dbReference>
<evidence type="ECO:0000313" key="11">
    <source>
        <dbReference type="Proteomes" id="UP000675284"/>
    </source>
</evidence>
<evidence type="ECO:0000256" key="4">
    <source>
        <dbReference type="ARBA" id="ARBA00022840"/>
    </source>
</evidence>
<evidence type="ECO:0000256" key="1">
    <source>
        <dbReference type="ARBA" id="ARBA00004651"/>
    </source>
</evidence>
<evidence type="ECO:0000313" key="10">
    <source>
        <dbReference type="EMBL" id="MBR7796082.1"/>
    </source>
</evidence>
<evidence type="ECO:0000256" key="5">
    <source>
        <dbReference type="ARBA" id="ARBA00022989"/>
    </source>
</evidence>
<keyword evidence="3" id="KW-0547">Nucleotide-binding</keyword>
<keyword evidence="5 7" id="KW-1133">Transmembrane helix</keyword>
<dbReference type="PANTHER" id="PTHR24221">
    <property type="entry name" value="ATP-BINDING CASSETTE SUB-FAMILY B"/>
    <property type="match status" value="1"/>
</dbReference>
<keyword evidence="4 10" id="KW-0067">ATP-binding</keyword>
<gene>
    <name evidence="10" type="ORF">KCX74_08510</name>
</gene>
<dbReference type="InterPro" id="IPR011527">
    <property type="entry name" value="ABC1_TM_dom"/>
</dbReference>
<feature type="transmembrane region" description="Helical" evidence="7">
    <location>
        <begin position="167"/>
        <end position="186"/>
    </location>
</feature>
<evidence type="ECO:0000256" key="6">
    <source>
        <dbReference type="ARBA" id="ARBA00023136"/>
    </source>
</evidence>
<dbReference type="GO" id="GO:0034040">
    <property type="term" value="F:ATPase-coupled lipid transmembrane transporter activity"/>
    <property type="evidence" value="ECO:0007669"/>
    <property type="project" value="TreeGrafter"/>
</dbReference>
<dbReference type="PANTHER" id="PTHR24221:SF646">
    <property type="entry name" value="HAEMOLYSIN SECRETION ATP-BINDING PROTEIN"/>
    <property type="match status" value="1"/>
</dbReference>
<dbReference type="SUPFAM" id="SSF52540">
    <property type="entry name" value="P-loop containing nucleoside triphosphate hydrolases"/>
    <property type="match status" value="1"/>
</dbReference>
<reference evidence="10" key="1">
    <citation type="submission" date="2021-04" db="EMBL/GenBank/DDBJ databases">
        <title>Isolation and polyphasic classification of algal microorganism.</title>
        <authorList>
            <person name="Wang S."/>
        </authorList>
    </citation>
    <scope>NUCLEOTIDE SEQUENCE</scope>
    <source>
        <strain evidence="10">720a</strain>
    </source>
</reference>
<evidence type="ECO:0000259" key="8">
    <source>
        <dbReference type="PROSITE" id="PS50893"/>
    </source>
</evidence>
<keyword evidence="6 7" id="KW-0472">Membrane</keyword>
<dbReference type="InterPro" id="IPR003439">
    <property type="entry name" value="ABC_transporter-like_ATP-bd"/>
</dbReference>
<evidence type="ECO:0000259" key="9">
    <source>
        <dbReference type="PROSITE" id="PS50929"/>
    </source>
</evidence>
<evidence type="ECO:0000256" key="7">
    <source>
        <dbReference type="SAM" id="Phobius"/>
    </source>
</evidence>
<keyword evidence="2 7" id="KW-0812">Transmembrane</keyword>
<dbReference type="SUPFAM" id="SSF90123">
    <property type="entry name" value="ABC transporter transmembrane region"/>
    <property type="match status" value="1"/>
</dbReference>
<accession>A0A941IB62</accession>
<dbReference type="Proteomes" id="UP000675284">
    <property type="component" value="Unassembled WGS sequence"/>
</dbReference>
<feature type="transmembrane region" description="Helical" evidence="7">
    <location>
        <begin position="254"/>
        <end position="277"/>
    </location>
</feature>
<dbReference type="RefSeq" id="WP_166530263.1">
    <property type="nucleotide sequence ID" value="NZ_JAGSOT010000021.1"/>
</dbReference>
<feature type="transmembrane region" description="Helical" evidence="7">
    <location>
        <begin position="137"/>
        <end position="161"/>
    </location>
</feature>
<organism evidence="10 11">
    <name type="scientific">Virgibacillus salarius</name>
    <dbReference type="NCBI Taxonomy" id="447199"/>
    <lineage>
        <taxon>Bacteria</taxon>
        <taxon>Bacillati</taxon>
        <taxon>Bacillota</taxon>
        <taxon>Bacilli</taxon>
        <taxon>Bacillales</taxon>
        <taxon>Bacillaceae</taxon>
        <taxon>Virgibacillus</taxon>
    </lineage>
</organism>
<dbReference type="PROSITE" id="PS50893">
    <property type="entry name" value="ABC_TRANSPORTER_2"/>
    <property type="match status" value="1"/>
</dbReference>
<dbReference type="GO" id="GO:0140359">
    <property type="term" value="F:ABC-type transporter activity"/>
    <property type="evidence" value="ECO:0007669"/>
    <property type="project" value="InterPro"/>
</dbReference>
<sequence length="599" mass="68561">MRTKQIISSLSFSYKSVWGVSRIGLTVILTTKIILGFLPLLSVWLFENLFDSILAAVKENAFSIEIMLYLAGLAGTVFFAFAFNKFTDIVRSILIYKFEVKMKGKLFNSAKDISYINYEDPRFQNSFLRAFTGQKNIISVVDSSTTIIQTTISLISVLIYLINISKYFLILLFVMVIPLIFIETKYGKQRFNLSKGLVERGRKENYFESLLIRRESLKEIRINNLENFFILKWQTSYIKNAKEKIKLDIKQTKWLFLANLLLFISFIGSGTYVYYLMVNGLLTIGALAAVLQAIQRLQGIVPSFTGSLSNFYEYTLHVREFINFLPPINKCIEEKETINSLESIEATNLTFYYPDKLEPSLDNLNLSIKKGKKTAIIGGNGAGKTTLVKCLTGLYDTNDMIKINTEYDISKIIKKSYWDKISVLFQDFNKYDLTVKENIGMTNLDKLENKEAIAKYMKYTGLHTYVEKLPLKYNSVLGRLFNGGQELSGGQWQKLAIARALFKEGDILFLDEPTSALDPESELFVIENLFEVIGDLGVVYITHRINVAMLADEIILMENGRIIEQGSHERLVKQRGRYFELYNKQIEQLKKRRGGVSVG</sequence>
<dbReference type="InterPro" id="IPR036640">
    <property type="entry name" value="ABC1_TM_sf"/>
</dbReference>
<dbReference type="EMBL" id="JAGSOT010000021">
    <property type="protein sequence ID" value="MBR7796082.1"/>
    <property type="molecule type" value="Genomic_DNA"/>
</dbReference>
<evidence type="ECO:0000256" key="2">
    <source>
        <dbReference type="ARBA" id="ARBA00022692"/>
    </source>
</evidence>
<protein>
    <submittedName>
        <fullName evidence="10">ABC transporter ATP-binding protein</fullName>
    </submittedName>
</protein>
<dbReference type="Pfam" id="PF00005">
    <property type="entry name" value="ABC_tran"/>
    <property type="match status" value="1"/>
</dbReference>
<dbReference type="InterPro" id="IPR017871">
    <property type="entry name" value="ABC_transporter-like_CS"/>
</dbReference>
<dbReference type="GO" id="GO:0016887">
    <property type="term" value="F:ATP hydrolysis activity"/>
    <property type="evidence" value="ECO:0007669"/>
    <property type="project" value="InterPro"/>
</dbReference>
<feature type="domain" description="ABC transporter" evidence="8">
    <location>
        <begin position="344"/>
        <end position="584"/>
    </location>
</feature>
<feature type="domain" description="ABC transmembrane type-1" evidence="9">
    <location>
        <begin position="33"/>
        <end position="313"/>
    </location>
</feature>
<proteinExistence type="predicted"/>
<dbReference type="GO" id="GO:0005524">
    <property type="term" value="F:ATP binding"/>
    <property type="evidence" value="ECO:0007669"/>
    <property type="project" value="UniProtKB-KW"/>
</dbReference>
<dbReference type="PROSITE" id="PS50929">
    <property type="entry name" value="ABC_TM1F"/>
    <property type="match status" value="1"/>
</dbReference>
<evidence type="ECO:0000256" key="3">
    <source>
        <dbReference type="ARBA" id="ARBA00022741"/>
    </source>
</evidence>
<dbReference type="SMART" id="SM00382">
    <property type="entry name" value="AAA"/>
    <property type="match status" value="1"/>
</dbReference>
<dbReference type="CDD" id="cd03228">
    <property type="entry name" value="ABCC_MRP_Like"/>
    <property type="match status" value="1"/>
</dbReference>
<dbReference type="Gene3D" id="1.20.1560.10">
    <property type="entry name" value="ABC transporter type 1, transmembrane domain"/>
    <property type="match status" value="1"/>
</dbReference>